<organism evidence="14 15">
    <name type="scientific">Desulfoferula mesophila</name>
    <dbReference type="NCBI Taxonomy" id="3058419"/>
    <lineage>
        <taxon>Bacteria</taxon>
        <taxon>Pseudomonadati</taxon>
        <taxon>Thermodesulfobacteriota</taxon>
        <taxon>Desulfarculia</taxon>
        <taxon>Desulfarculales</taxon>
        <taxon>Desulfarculaceae</taxon>
        <taxon>Desulfoferula</taxon>
    </lineage>
</organism>
<keyword evidence="7 12" id="KW-0479">Metal-binding</keyword>
<sequence>MSERVVYMDNNATTQAAPEVVAAMLPFFGEYYGNPSSMHNFGGQVGAKVDAARVQVAQLLGASPEEIVFTSCGTESDNTALNSALASQPGKRHIVTTRVEHPAVLNTCQNLAAQGYEVTFLKVDRQGNLDLEAVAEAIREDTALVSVMWANNETGVIFPVPEIAEICAAKGVLFHTDAVQAVGKVPIDLAGSAISMLALSGHKLHAPKGIGVLYIRKGTPFVPFIKGGHQEHGRRAGTENVPYIIGMGKAAELARVRMDEENSKVKALRDRLEAGLLEIEATMVNGDPDRRLPNTSSVSFEYVEGESILLHLSSLGICASSGSACTSGSLEPSHVLRAMGVPFTAAHGSIRFSLSVYNTEADVDHVLEHMPGIIERLRAMSPFWATYQKTACKTPGYVEP</sequence>
<evidence type="ECO:0000256" key="1">
    <source>
        <dbReference type="ARBA" id="ARBA00001933"/>
    </source>
</evidence>
<evidence type="ECO:0000256" key="6">
    <source>
        <dbReference type="ARBA" id="ARBA00022679"/>
    </source>
</evidence>
<dbReference type="EMBL" id="AP028679">
    <property type="protein sequence ID" value="BEQ16383.1"/>
    <property type="molecule type" value="Genomic_DNA"/>
</dbReference>
<evidence type="ECO:0000313" key="14">
    <source>
        <dbReference type="EMBL" id="BEQ16383.1"/>
    </source>
</evidence>
<comment type="subunit">
    <text evidence="4">Homodimer.</text>
</comment>
<dbReference type="Gene3D" id="3.90.1150.10">
    <property type="entry name" value="Aspartate Aminotransferase, domain 1"/>
    <property type="match status" value="1"/>
</dbReference>
<comment type="cofactor">
    <cofactor evidence="1 12">
        <name>pyridoxal 5'-phosphate</name>
        <dbReference type="ChEBI" id="CHEBI:597326"/>
    </cofactor>
</comment>
<dbReference type="GO" id="GO:0006520">
    <property type="term" value="P:amino acid metabolic process"/>
    <property type="evidence" value="ECO:0007669"/>
    <property type="project" value="InterPro"/>
</dbReference>
<evidence type="ECO:0000256" key="9">
    <source>
        <dbReference type="ARBA" id="ARBA00023004"/>
    </source>
</evidence>
<evidence type="ECO:0000256" key="12">
    <source>
        <dbReference type="RuleBase" id="RU364075"/>
    </source>
</evidence>
<evidence type="ECO:0000256" key="10">
    <source>
        <dbReference type="ARBA" id="ARBA00023014"/>
    </source>
</evidence>
<protein>
    <recommendedName>
        <fullName evidence="5 12">Cysteine desulfurase</fullName>
        <ecNumber evidence="5 12">2.8.1.7</ecNumber>
    </recommendedName>
    <alternativeName>
        <fullName evidence="12">Nitrogenase metalloclusters biosynthesis protein NifS</fullName>
    </alternativeName>
</protein>
<dbReference type="InterPro" id="IPR015421">
    <property type="entry name" value="PyrdxlP-dep_Trfase_major"/>
</dbReference>
<dbReference type="Gene3D" id="3.40.640.10">
    <property type="entry name" value="Type I PLP-dependent aspartate aminotransferase-like (Major domain)"/>
    <property type="match status" value="1"/>
</dbReference>
<evidence type="ECO:0000256" key="7">
    <source>
        <dbReference type="ARBA" id="ARBA00022723"/>
    </source>
</evidence>
<evidence type="ECO:0000256" key="4">
    <source>
        <dbReference type="ARBA" id="ARBA00011738"/>
    </source>
</evidence>
<dbReference type="Gene3D" id="1.10.260.50">
    <property type="match status" value="1"/>
</dbReference>
<dbReference type="InterPro" id="IPR016454">
    <property type="entry name" value="Cysteine_dSase"/>
</dbReference>
<comment type="function">
    <text evidence="2">Catalyzes the removal of elemental sulfur atoms from cysteine to produce alanine. Seems to participate in the biosynthesis of the nitrogenase metalloclusters by providing the inorganic sulfur required for the Fe-S core formation.</text>
</comment>
<dbReference type="PANTHER" id="PTHR11601">
    <property type="entry name" value="CYSTEINE DESULFURYLASE FAMILY MEMBER"/>
    <property type="match status" value="1"/>
</dbReference>
<feature type="domain" description="Aminotransferase class V" evidence="13">
    <location>
        <begin position="6"/>
        <end position="365"/>
    </location>
</feature>
<name>A0AAU9EGR9_9BACT</name>
<evidence type="ECO:0000256" key="5">
    <source>
        <dbReference type="ARBA" id="ARBA00012239"/>
    </source>
</evidence>
<comment type="catalytic activity">
    <reaction evidence="11 12">
        <text>(sulfur carrier)-H + L-cysteine = (sulfur carrier)-SH + L-alanine</text>
        <dbReference type="Rhea" id="RHEA:43892"/>
        <dbReference type="Rhea" id="RHEA-COMP:14737"/>
        <dbReference type="Rhea" id="RHEA-COMP:14739"/>
        <dbReference type="ChEBI" id="CHEBI:29917"/>
        <dbReference type="ChEBI" id="CHEBI:35235"/>
        <dbReference type="ChEBI" id="CHEBI:57972"/>
        <dbReference type="ChEBI" id="CHEBI:64428"/>
        <dbReference type="EC" id="2.8.1.7"/>
    </reaction>
</comment>
<dbReference type="EC" id="2.8.1.7" evidence="5 12"/>
<dbReference type="Pfam" id="PF00266">
    <property type="entry name" value="Aminotran_5"/>
    <property type="match status" value="1"/>
</dbReference>
<evidence type="ECO:0000256" key="3">
    <source>
        <dbReference type="ARBA" id="ARBA00006490"/>
    </source>
</evidence>
<dbReference type="AlphaFoldDB" id="A0AAU9EGR9"/>
<evidence type="ECO:0000256" key="2">
    <source>
        <dbReference type="ARBA" id="ARBA00003120"/>
    </source>
</evidence>
<dbReference type="PANTHER" id="PTHR11601:SF34">
    <property type="entry name" value="CYSTEINE DESULFURASE"/>
    <property type="match status" value="1"/>
</dbReference>
<accession>A0AAU9EGR9</accession>
<keyword evidence="9 12" id="KW-0408">Iron</keyword>
<evidence type="ECO:0000256" key="8">
    <source>
        <dbReference type="ARBA" id="ARBA00022898"/>
    </source>
</evidence>
<keyword evidence="8 12" id="KW-0663">Pyridoxal phosphate</keyword>
<dbReference type="GO" id="GO:0030170">
    <property type="term" value="F:pyridoxal phosphate binding"/>
    <property type="evidence" value="ECO:0007669"/>
    <property type="project" value="InterPro"/>
</dbReference>
<dbReference type="InterPro" id="IPR017772">
    <property type="entry name" value="Cys_deSase_NifS_bac/arc"/>
</dbReference>
<evidence type="ECO:0000259" key="13">
    <source>
        <dbReference type="Pfam" id="PF00266"/>
    </source>
</evidence>
<dbReference type="NCBIfam" id="TIGR03402">
    <property type="entry name" value="FeS_nifS"/>
    <property type="match status" value="1"/>
</dbReference>
<reference evidence="15" key="1">
    <citation type="journal article" date="2023" name="Arch. Microbiol.">
        <title>Desulfoferula mesophilus gen. nov. sp. nov., a mesophilic sulfate-reducing bacterium isolated from a brackish lake sediment.</title>
        <authorList>
            <person name="Watanabe T."/>
            <person name="Yabe T."/>
            <person name="Tsuji J.M."/>
            <person name="Fukui M."/>
        </authorList>
    </citation>
    <scope>NUCLEOTIDE SEQUENCE [LARGE SCALE GENOMIC DNA]</scope>
    <source>
        <strain evidence="15">12FAK</strain>
    </source>
</reference>
<dbReference type="InterPro" id="IPR000192">
    <property type="entry name" value="Aminotrans_V_dom"/>
</dbReference>
<dbReference type="GO" id="GO:0031071">
    <property type="term" value="F:cysteine desulfurase activity"/>
    <property type="evidence" value="ECO:0007669"/>
    <property type="project" value="UniProtKB-EC"/>
</dbReference>
<dbReference type="SUPFAM" id="SSF53383">
    <property type="entry name" value="PLP-dependent transferases"/>
    <property type="match status" value="1"/>
</dbReference>
<dbReference type="Proteomes" id="UP001366166">
    <property type="component" value="Chromosome"/>
</dbReference>
<gene>
    <name evidence="14" type="primary">nifS-1</name>
    <name evidence="14" type="ORF">FAK_34490</name>
</gene>
<comment type="similarity">
    <text evidence="3 12">Belongs to the class-V pyridoxal-phosphate-dependent aminotransferase family. NifS/IscS subfamily.</text>
</comment>
<keyword evidence="10 12" id="KW-0411">Iron-sulfur</keyword>
<dbReference type="InterPro" id="IPR015424">
    <property type="entry name" value="PyrdxlP-dep_Trfase"/>
</dbReference>
<dbReference type="FunFam" id="3.40.640.10:FF:000084">
    <property type="entry name" value="IscS-like cysteine desulfurase"/>
    <property type="match status" value="1"/>
</dbReference>
<dbReference type="KEGG" id="dmp:FAK_34490"/>
<dbReference type="GO" id="GO:0051536">
    <property type="term" value="F:iron-sulfur cluster binding"/>
    <property type="evidence" value="ECO:0007669"/>
    <property type="project" value="UniProtKB-KW"/>
</dbReference>
<dbReference type="GO" id="GO:0046872">
    <property type="term" value="F:metal ion binding"/>
    <property type="evidence" value="ECO:0007669"/>
    <property type="project" value="UniProtKB-KW"/>
</dbReference>
<evidence type="ECO:0000256" key="11">
    <source>
        <dbReference type="ARBA" id="ARBA00050776"/>
    </source>
</evidence>
<keyword evidence="6 12" id="KW-0808">Transferase</keyword>
<dbReference type="InterPro" id="IPR015422">
    <property type="entry name" value="PyrdxlP-dep_Trfase_small"/>
</dbReference>
<keyword evidence="15" id="KW-1185">Reference proteome</keyword>
<proteinExistence type="inferred from homology"/>
<dbReference type="PIRSF" id="PIRSF005572">
    <property type="entry name" value="NifS"/>
    <property type="match status" value="1"/>
</dbReference>
<evidence type="ECO:0000313" key="15">
    <source>
        <dbReference type="Proteomes" id="UP001366166"/>
    </source>
</evidence>